<comment type="subcellular location">
    <subcellularLocation>
        <location evidence="9">Cytoplasm</location>
    </subcellularLocation>
</comment>
<evidence type="ECO:0000256" key="5">
    <source>
        <dbReference type="ARBA" id="ARBA00022801"/>
    </source>
</evidence>
<feature type="domain" description="Glycosyl hydrolase family 32 C-terminal" evidence="11">
    <location>
        <begin position="346"/>
        <end position="498"/>
    </location>
</feature>
<dbReference type="InterPro" id="IPR006232">
    <property type="entry name" value="Suc6P_hydrolase"/>
</dbReference>
<feature type="domain" description="Glycosyl hydrolase family 32 N-terminal" evidence="10">
    <location>
        <begin position="40"/>
        <end position="343"/>
    </location>
</feature>
<proteinExistence type="inferred from homology"/>
<dbReference type="InterPro" id="IPR023296">
    <property type="entry name" value="Glyco_hydro_beta-prop_sf"/>
</dbReference>
<accession>A0A366XYX8</accession>
<protein>
    <recommendedName>
        <fullName evidence="4 8">Sucrose-6-phosphate hydrolase</fullName>
        <ecNumber evidence="3 8">3.2.1.26</ecNumber>
    </recommendedName>
    <alternativeName>
        <fullName evidence="7 9">Invertase</fullName>
    </alternativeName>
</protein>
<dbReference type="RefSeq" id="WP_113804762.1">
    <property type="nucleotide sequence ID" value="NZ_QOCW01000003.1"/>
</dbReference>
<dbReference type="PANTHER" id="PTHR43101:SF1">
    <property type="entry name" value="BETA-FRUCTOSIDASE"/>
    <property type="match status" value="1"/>
</dbReference>
<dbReference type="Proteomes" id="UP000253314">
    <property type="component" value="Unassembled WGS sequence"/>
</dbReference>
<evidence type="ECO:0000313" key="13">
    <source>
        <dbReference type="Proteomes" id="UP000253314"/>
    </source>
</evidence>
<dbReference type="GO" id="GO:0005737">
    <property type="term" value="C:cytoplasm"/>
    <property type="evidence" value="ECO:0007669"/>
    <property type="project" value="UniProtKB-SubCell"/>
</dbReference>
<dbReference type="AlphaFoldDB" id="A0A366XYX8"/>
<dbReference type="InterPro" id="IPR013320">
    <property type="entry name" value="ConA-like_dom_sf"/>
</dbReference>
<dbReference type="Pfam" id="PF00251">
    <property type="entry name" value="Glyco_hydro_32N"/>
    <property type="match status" value="1"/>
</dbReference>
<evidence type="ECO:0000259" key="10">
    <source>
        <dbReference type="Pfam" id="PF00251"/>
    </source>
</evidence>
<sequence length="505" mass="57177">MESSTLKTKEGYQELLNKADEAVAKAKDEAAKDPHRLGYHIMAPANWINDPNGVVQWNGEYHVFYQHHPYSSEWGPMHWGHVKSKDLVYWEHLPIALAPSEEYDRDGCFSGSAVDDDGTLTLIYTGHIFLDQKNDIVEQSQCIATSTDGIHFTKHTSNPVIEKHPEEGSGHFRDPKVWKHEDHWYMVVGTRKGDTGKVVLYKSKDLRKWDYVGVMAESNGDKGYMWECPDLFHLCGKQVLVASPQGIEAQGDSYQNVHNSVYMVGKLNYETGEYTYKSFEELDRGFDFYAPQTFEDEKGRRILIGWMDMWESTMPTQKKGWSGAMTIPRELTLLDNGRVIMTPVSELQELRTSHKQFNDLLIAEGASNVLDGLKGESLELVIELPISEFSAEEVGLKLRCSEDGKQETLVYYDKEEEKLVFDRERSGEGDGGVRHAKLHLSAEDTLKLHVFLDHSSVEVFANDGEVVMSARIYPGKHSLGIDLFTKGGSAKASSVDVWGLKDIWK</sequence>
<dbReference type="InterPro" id="IPR001362">
    <property type="entry name" value="Glyco_hydro_32"/>
</dbReference>
<keyword evidence="9" id="KW-0119">Carbohydrate metabolism</keyword>
<comment type="similarity">
    <text evidence="2 8">Belongs to the glycosyl hydrolase 32 family.</text>
</comment>
<comment type="catalytic activity">
    <reaction evidence="8">
        <text>Hydrolysis of terminal non-reducing beta-D-fructofuranoside residues in beta-D-fructofuranosides.</text>
        <dbReference type="EC" id="3.2.1.26"/>
    </reaction>
</comment>
<evidence type="ECO:0000256" key="3">
    <source>
        <dbReference type="ARBA" id="ARBA00012758"/>
    </source>
</evidence>
<evidence type="ECO:0000256" key="2">
    <source>
        <dbReference type="ARBA" id="ARBA00009902"/>
    </source>
</evidence>
<comment type="pathway">
    <text evidence="1 9">Glycan biosynthesis; sucrose metabolism.</text>
</comment>
<dbReference type="EC" id="3.2.1.26" evidence="3 8"/>
<dbReference type="SMART" id="SM00640">
    <property type="entry name" value="Glyco_32"/>
    <property type="match status" value="1"/>
</dbReference>
<organism evidence="12 13">
    <name type="scientific">Bacillus taeanensis</name>
    <dbReference type="NCBI Taxonomy" id="273032"/>
    <lineage>
        <taxon>Bacteria</taxon>
        <taxon>Bacillati</taxon>
        <taxon>Bacillota</taxon>
        <taxon>Bacilli</taxon>
        <taxon>Bacillales</taxon>
        <taxon>Bacillaceae</taxon>
        <taxon>Bacillus</taxon>
    </lineage>
</organism>
<dbReference type="PANTHER" id="PTHR43101">
    <property type="entry name" value="BETA-FRUCTOSIDASE"/>
    <property type="match status" value="1"/>
</dbReference>
<evidence type="ECO:0000256" key="8">
    <source>
        <dbReference type="RuleBase" id="RU362110"/>
    </source>
</evidence>
<dbReference type="OrthoDB" id="9759709at2"/>
<dbReference type="InterPro" id="IPR051214">
    <property type="entry name" value="GH32_Enzymes"/>
</dbReference>
<keyword evidence="6 8" id="KW-0326">Glycosidase</keyword>
<dbReference type="CDD" id="cd08996">
    <property type="entry name" value="GH32_FFase"/>
    <property type="match status" value="1"/>
</dbReference>
<dbReference type="GO" id="GO:0005985">
    <property type="term" value="P:sucrose metabolic process"/>
    <property type="evidence" value="ECO:0007669"/>
    <property type="project" value="UniProtKB-UniPathway"/>
</dbReference>
<dbReference type="SUPFAM" id="SSF49899">
    <property type="entry name" value="Concanavalin A-like lectins/glucanases"/>
    <property type="match status" value="1"/>
</dbReference>
<dbReference type="NCBIfam" id="TIGR01322">
    <property type="entry name" value="scrB_fam"/>
    <property type="match status" value="1"/>
</dbReference>
<comment type="caution">
    <text evidence="12">The sequence shown here is derived from an EMBL/GenBank/DDBJ whole genome shotgun (WGS) entry which is preliminary data.</text>
</comment>
<dbReference type="Pfam" id="PF08244">
    <property type="entry name" value="Glyco_hydro_32C"/>
    <property type="match status" value="1"/>
</dbReference>
<dbReference type="UniPathway" id="UPA00238"/>
<dbReference type="Gene3D" id="2.60.120.560">
    <property type="entry name" value="Exo-inulinase, domain 1"/>
    <property type="match status" value="1"/>
</dbReference>
<evidence type="ECO:0000259" key="11">
    <source>
        <dbReference type="Pfam" id="PF08244"/>
    </source>
</evidence>
<evidence type="ECO:0000256" key="1">
    <source>
        <dbReference type="ARBA" id="ARBA00004914"/>
    </source>
</evidence>
<evidence type="ECO:0000313" key="12">
    <source>
        <dbReference type="EMBL" id="RBW70768.1"/>
    </source>
</evidence>
<keyword evidence="9" id="KW-0963">Cytoplasm</keyword>
<gene>
    <name evidence="12" type="ORF">DS031_04620</name>
</gene>
<reference evidence="12 13" key="1">
    <citation type="submission" date="2018-07" db="EMBL/GenBank/DDBJ databases">
        <title>Lottiidibacillus patelloidae gen. nov., sp. nov., isolated from the intestinal tract of a marine limpet and the reclassification of B. taeanensis BH030017T, B. algicola KMM 3737T and B. hwajinpoensis SW-72T as genus Lottiidibacillus.</title>
        <authorList>
            <person name="Liu R."/>
            <person name="Huang Z."/>
        </authorList>
    </citation>
    <scope>NUCLEOTIDE SEQUENCE [LARGE SCALE GENOMIC DNA]</scope>
    <source>
        <strain evidence="12 13">BH030017</strain>
    </source>
</reference>
<dbReference type="Gene3D" id="2.115.10.20">
    <property type="entry name" value="Glycosyl hydrolase domain, family 43"/>
    <property type="match status" value="1"/>
</dbReference>
<dbReference type="SUPFAM" id="SSF75005">
    <property type="entry name" value="Arabinanase/levansucrase/invertase"/>
    <property type="match status" value="1"/>
</dbReference>
<name>A0A366XYX8_9BACI</name>
<comment type="function">
    <text evidence="9">Enables the bacterium to metabolize sucrose as a sole carbon source.</text>
</comment>
<dbReference type="EMBL" id="QOCW01000003">
    <property type="protein sequence ID" value="RBW70768.1"/>
    <property type="molecule type" value="Genomic_DNA"/>
</dbReference>
<keyword evidence="5 8" id="KW-0378">Hydrolase</keyword>
<dbReference type="InterPro" id="IPR013189">
    <property type="entry name" value="Glyco_hydro_32_C"/>
</dbReference>
<keyword evidence="13" id="KW-1185">Reference proteome</keyword>
<evidence type="ECO:0000256" key="7">
    <source>
        <dbReference type="ARBA" id="ARBA00033367"/>
    </source>
</evidence>
<dbReference type="GO" id="GO:0004564">
    <property type="term" value="F:beta-fructofuranosidase activity"/>
    <property type="evidence" value="ECO:0007669"/>
    <property type="project" value="UniProtKB-EC"/>
</dbReference>
<evidence type="ECO:0000256" key="9">
    <source>
        <dbReference type="RuleBase" id="RU365015"/>
    </source>
</evidence>
<dbReference type="InterPro" id="IPR013148">
    <property type="entry name" value="Glyco_hydro_32_N"/>
</dbReference>
<evidence type="ECO:0000256" key="4">
    <source>
        <dbReference type="ARBA" id="ARBA00019623"/>
    </source>
</evidence>
<evidence type="ECO:0000256" key="6">
    <source>
        <dbReference type="ARBA" id="ARBA00023295"/>
    </source>
</evidence>